<feature type="region of interest" description="Disordered" evidence="1">
    <location>
        <begin position="1"/>
        <end position="25"/>
    </location>
</feature>
<comment type="caution">
    <text evidence="2">The sequence shown here is derived from an EMBL/GenBank/DDBJ whole genome shotgun (WGS) entry which is preliminary data.</text>
</comment>
<dbReference type="RefSeq" id="WP_118514858.1">
    <property type="nucleotide sequence ID" value="NZ_JBBMEJ010000056.1"/>
</dbReference>
<feature type="compositionally biased region" description="Basic and acidic residues" evidence="1">
    <location>
        <begin position="9"/>
        <end position="25"/>
    </location>
</feature>
<gene>
    <name evidence="2" type="ORF">WMO28_16930</name>
</gene>
<evidence type="ECO:0000256" key="1">
    <source>
        <dbReference type="SAM" id="MobiDB-lite"/>
    </source>
</evidence>
<organism evidence="2 3">
    <name type="scientific">Blautia aquisgranensis</name>
    <dbReference type="NCBI Taxonomy" id="3133153"/>
    <lineage>
        <taxon>Bacteria</taxon>
        <taxon>Bacillati</taxon>
        <taxon>Bacillota</taxon>
        <taxon>Clostridia</taxon>
        <taxon>Lachnospirales</taxon>
        <taxon>Lachnospiraceae</taxon>
        <taxon>Blautia</taxon>
    </lineage>
</organism>
<evidence type="ECO:0000313" key="2">
    <source>
        <dbReference type="EMBL" id="MEQ2372564.1"/>
    </source>
</evidence>
<accession>A0ABV1BK55</accession>
<dbReference type="EMBL" id="JBBMEJ010000056">
    <property type="protein sequence ID" value="MEQ2372564.1"/>
    <property type="molecule type" value="Genomic_DNA"/>
</dbReference>
<reference evidence="2 3" key="1">
    <citation type="submission" date="2024-03" db="EMBL/GenBank/DDBJ databases">
        <title>Human intestinal bacterial collection.</title>
        <authorList>
            <person name="Pauvert C."/>
            <person name="Hitch T.C.A."/>
            <person name="Clavel T."/>
        </authorList>
    </citation>
    <scope>NUCLEOTIDE SEQUENCE [LARGE SCALE GENOMIC DNA]</scope>
    <source>
        <strain evidence="2 3">CLA-JM-H16</strain>
    </source>
</reference>
<sequence length="182" mass="21430">MPTASKSADIIRMEGKSHRTKKELRQREQAEKALLTGIPLKERQEVKDNEIAHKEFLRLKKLLEKINKFDDMYGAVINRYCILYAETKEFEEKRDQFYKQLCEFQNEKDDMLINRELTRKEYYGIEASMQKSLVSMDRQIQAKRRMLAEIEKENVMTIAASLRSVPKKPEKKTNPLKEALGG</sequence>
<proteinExistence type="predicted"/>
<name>A0ABV1BK55_9FIRM</name>
<evidence type="ECO:0000313" key="3">
    <source>
        <dbReference type="Proteomes" id="UP001473063"/>
    </source>
</evidence>
<keyword evidence="3" id="KW-1185">Reference proteome</keyword>
<protein>
    <submittedName>
        <fullName evidence="2">Uncharacterized protein</fullName>
    </submittedName>
</protein>
<dbReference type="Proteomes" id="UP001473063">
    <property type="component" value="Unassembled WGS sequence"/>
</dbReference>